<organism evidence="1 2">
    <name type="scientific">Streptomyces toxytricini</name>
    <name type="common">Actinomyces toxytricini</name>
    <dbReference type="NCBI Taxonomy" id="67369"/>
    <lineage>
        <taxon>Bacteria</taxon>
        <taxon>Bacillati</taxon>
        <taxon>Actinomycetota</taxon>
        <taxon>Actinomycetes</taxon>
        <taxon>Kitasatosporales</taxon>
        <taxon>Streptomycetaceae</taxon>
        <taxon>Streptomyces</taxon>
    </lineage>
</organism>
<dbReference type="Proteomes" id="UP001617351">
    <property type="component" value="Unassembled WGS sequence"/>
</dbReference>
<keyword evidence="2" id="KW-1185">Reference proteome</keyword>
<gene>
    <name evidence="1" type="ORF">ACIO7M_06315</name>
</gene>
<sequence length="194" mass="21213">MDHLIYYPEAVWTLEVGELDMTGQEIVAELRNITTLHGAREFPAENSISARESSLDWGASSSFGEYILELSISAVGGVGAVALGSALRTAFEKIRSHGHAPTTPRGPVDADEARRLLYSHIALHYGLKETQLTEISHTHSPADGVHEFSFTTDDGFEYGGVIGSPNEPLECTRVWKKTGPLQLRPEYAHIEPAL</sequence>
<protein>
    <submittedName>
        <fullName evidence="1">Uncharacterized protein</fullName>
    </submittedName>
</protein>
<comment type="caution">
    <text evidence="1">The sequence shown here is derived from an EMBL/GenBank/DDBJ whole genome shotgun (WGS) entry which is preliminary data.</text>
</comment>
<evidence type="ECO:0000313" key="1">
    <source>
        <dbReference type="EMBL" id="MFJ2820714.1"/>
    </source>
</evidence>
<proteinExistence type="predicted"/>
<dbReference type="EMBL" id="JBIUYY010000002">
    <property type="protein sequence ID" value="MFJ2820714.1"/>
    <property type="molecule type" value="Genomic_DNA"/>
</dbReference>
<name>A0ABW8EBU4_STRT5</name>
<evidence type="ECO:0000313" key="2">
    <source>
        <dbReference type="Proteomes" id="UP001617351"/>
    </source>
</evidence>
<accession>A0ABW8EBU4</accession>
<reference evidence="1 2" key="1">
    <citation type="submission" date="2024-10" db="EMBL/GenBank/DDBJ databases">
        <title>The Natural Products Discovery Center: Release of the First 8490 Sequenced Strains for Exploring Actinobacteria Biosynthetic Diversity.</title>
        <authorList>
            <person name="Kalkreuter E."/>
            <person name="Kautsar S.A."/>
            <person name="Yang D."/>
            <person name="Bader C.D."/>
            <person name="Teijaro C.N."/>
            <person name="Fluegel L."/>
            <person name="Davis C.M."/>
            <person name="Simpson J.R."/>
            <person name="Lauterbach L."/>
            <person name="Steele A.D."/>
            <person name="Gui C."/>
            <person name="Meng S."/>
            <person name="Li G."/>
            <person name="Viehrig K."/>
            <person name="Ye F."/>
            <person name="Su P."/>
            <person name="Kiefer A.F."/>
            <person name="Nichols A."/>
            <person name="Cepeda A.J."/>
            <person name="Yan W."/>
            <person name="Fan B."/>
            <person name="Jiang Y."/>
            <person name="Adhikari A."/>
            <person name="Zheng C.-J."/>
            <person name="Schuster L."/>
            <person name="Cowan T.M."/>
            <person name="Smanski M.J."/>
            <person name="Chevrette M.G."/>
            <person name="De Carvalho L.P.S."/>
            <person name="Shen B."/>
        </authorList>
    </citation>
    <scope>NUCLEOTIDE SEQUENCE [LARGE SCALE GENOMIC DNA]</scope>
    <source>
        <strain evidence="1 2">NPDC087220</strain>
    </source>
</reference>
<dbReference type="RefSeq" id="WP_402378218.1">
    <property type="nucleotide sequence ID" value="NZ_JBIUYY010000002.1"/>
</dbReference>